<name>A0A285UMZ8_9BACL</name>
<protein>
    <submittedName>
        <fullName evidence="1">Uncharacterized protein</fullName>
    </submittedName>
</protein>
<dbReference type="EMBL" id="OBQC01000015">
    <property type="protein sequence ID" value="SOC43209.1"/>
    <property type="molecule type" value="Genomic_DNA"/>
</dbReference>
<evidence type="ECO:0000313" key="2">
    <source>
        <dbReference type="Proteomes" id="UP000219252"/>
    </source>
</evidence>
<keyword evidence="2" id="KW-1185">Reference proteome</keyword>
<gene>
    <name evidence="1" type="ORF">SAMN05877842_1158</name>
</gene>
<accession>A0A285UMZ8</accession>
<organism evidence="1 2">
    <name type="scientific">Ureibacillus acetophenoni</name>
    <dbReference type="NCBI Taxonomy" id="614649"/>
    <lineage>
        <taxon>Bacteria</taxon>
        <taxon>Bacillati</taxon>
        <taxon>Bacillota</taxon>
        <taxon>Bacilli</taxon>
        <taxon>Bacillales</taxon>
        <taxon>Caryophanaceae</taxon>
        <taxon>Ureibacillus</taxon>
    </lineage>
</organism>
<sequence>MSLIELVEEVFTNFQERIDKVAPMSWVLMV</sequence>
<dbReference type="AlphaFoldDB" id="A0A285UMZ8"/>
<evidence type="ECO:0000313" key="1">
    <source>
        <dbReference type="EMBL" id="SOC43209.1"/>
    </source>
</evidence>
<dbReference type="Proteomes" id="UP000219252">
    <property type="component" value="Unassembled WGS sequence"/>
</dbReference>
<proteinExistence type="predicted"/>
<reference evidence="2" key="1">
    <citation type="submission" date="2017-08" db="EMBL/GenBank/DDBJ databases">
        <authorList>
            <person name="Varghese N."/>
            <person name="Submissions S."/>
        </authorList>
    </citation>
    <scope>NUCLEOTIDE SEQUENCE [LARGE SCALE GENOMIC DNA]</scope>
    <source>
        <strain evidence="2">JC23</strain>
    </source>
</reference>